<evidence type="ECO:0000313" key="2">
    <source>
        <dbReference type="EMBL" id="GAO11288.1"/>
    </source>
</evidence>
<protein>
    <submittedName>
        <fullName evidence="2">Uncharacterized protein</fullName>
    </submittedName>
</protein>
<name>A0A0P4RCI9_9ACTN</name>
<feature type="compositionally biased region" description="Basic residues" evidence="1">
    <location>
        <begin position="29"/>
        <end position="40"/>
    </location>
</feature>
<evidence type="ECO:0000256" key="1">
    <source>
        <dbReference type="SAM" id="MobiDB-lite"/>
    </source>
</evidence>
<feature type="region of interest" description="Disordered" evidence="1">
    <location>
        <begin position="1"/>
        <end position="58"/>
    </location>
</feature>
<reference evidence="3" key="1">
    <citation type="submission" date="2014-09" db="EMBL/GenBank/DDBJ databases">
        <title>Whole genome shotgun sequence of Streptomyces sp. NBRC 110027.</title>
        <authorList>
            <person name="Komaki H."/>
            <person name="Ichikawa N."/>
            <person name="Katano-Makiyama Y."/>
            <person name="Hosoyama A."/>
            <person name="Hashimoto M."/>
            <person name="Uohara A."/>
            <person name="Kitahashi Y."/>
            <person name="Ohji S."/>
            <person name="Kimura A."/>
            <person name="Yamazoe A."/>
            <person name="Igarashi Y."/>
            <person name="Fujita N."/>
        </authorList>
    </citation>
    <scope>NUCLEOTIDE SEQUENCE [LARGE SCALE GENOMIC DNA]</scope>
    <source>
        <strain evidence="3">NBRC 110027</strain>
    </source>
</reference>
<organism evidence="2 3">
    <name type="scientific">Streptomyces lydicamycinicus</name>
    <dbReference type="NCBI Taxonomy" id="1546107"/>
    <lineage>
        <taxon>Bacteria</taxon>
        <taxon>Bacillati</taxon>
        <taxon>Actinomycetota</taxon>
        <taxon>Actinomycetes</taxon>
        <taxon>Kitasatosporales</taxon>
        <taxon>Streptomycetaceae</taxon>
        <taxon>Streptomyces</taxon>
    </lineage>
</organism>
<keyword evidence="3" id="KW-1185">Reference proteome</keyword>
<comment type="caution">
    <text evidence="2">The sequence shown here is derived from an EMBL/GenBank/DDBJ whole genome shotgun (WGS) entry which is preliminary data.</text>
</comment>
<feature type="compositionally biased region" description="Basic and acidic residues" evidence="1">
    <location>
        <begin position="17"/>
        <end position="28"/>
    </location>
</feature>
<accession>A0A0P4RCI9</accession>
<proteinExistence type="predicted"/>
<reference evidence="2 3" key="2">
    <citation type="journal article" date="2015" name="Stand. Genomic Sci.">
        <title>Draft genome sequence of marine-derived Streptomyces sp. TP-A0598, a producer of anti-MRSA antibiotic lydicamycins.</title>
        <authorList>
            <person name="Komaki H."/>
            <person name="Ichikawa N."/>
            <person name="Hosoyama A."/>
            <person name="Fujita N."/>
            <person name="Igarashi Y."/>
        </authorList>
    </citation>
    <scope>NUCLEOTIDE SEQUENCE [LARGE SCALE GENOMIC DNA]</scope>
    <source>
        <strain evidence="2 3">NBRC 110027</strain>
    </source>
</reference>
<sequence length="58" mass="6885">MSHDHEESDQNTAPRDLMTRIETYERPVTRRLSRTHHTCRHSPDDETFGDNDPIFYGL</sequence>
<dbReference type="AlphaFoldDB" id="A0A0P4RCI9"/>
<gene>
    <name evidence="2" type="ORF">TPA0598_08_01990</name>
</gene>
<dbReference type="EMBL" id="BBNO01000008">
    <property type="protein sequence ID" value="GAO11288.1"/>
    <property type="molecule type" value="Genomic_DNA"/>
</dbReference>
<dbReference type="RefSeq" id="WP_158894751.1">
    <property type="nucleotide sequence ID" value="NZ_BBNO01000008.1"/>
</dbReference>
<evidence type="ECO:0000313" key="3">
    <source>
        <dbReference type="Proteomes" id="UP000048965"/>
    </source>
</evidence>
<dbReference type="Proteomes" id="UP000048965">
    <property type="component" value="Unassembled WGS sequence"/>
</dbReference>